<protein>
    <submittedName>
        <fullName evidence="3">Putative esterase</fullName>
    </submittedName>
</protein>
<dbReference type="KEGG" id="rrz:CS378_23610"/>
<evidence type="ECO:0000256" key="1">
    <source>
        <dbReference type="ARBA" id="ARBA00010515"/>
    </source>
</evidence>
<dbReference type="InterPro" id="IPR013094">
    <property type="entry name" value="AB_hydrolase_3"/>
</dbReference>
<dbReference type="eggNOG" id="COG0657">
    <property type="taxonomic scope" value="Bacteria"/>
</dbReference>
<dbReference type="RefSeq" id="WP_010592421.1">
    <property type="nucleotide sequence ID" value="NZ_CP023714.1"/>
</dbReference>
<proteinExistence type="inferred from homology"/>
<dbReference type="InterPro" id="IPR050300">
    <property type="entry name" value="GDXG_lipolytic_enzyme"/>
</dbReference>
<dbReference type="GeneID" id="66834959"/>
<evidence type="ECO:0000313" key="3">
    <source>
        <dbReference type="EMBL" id="CDZ92374.1"/>
    </source>
</evidence>
<dbReference type="AlphaFoldDB" id="A0A098BUG5"/>
<accession>A0A098BUG5</accession>
<evidence type="ECO:0000313" key="4">
    <source>
        <dbReference type="Proteomes" id="UP000042997"/>
    </source>
</evidence>
<dbReference type="Proteomes" id="UP000042997">
    <property type="component" value="Unassembled WGS sequence"/>
</dbReference>
<dbReference type="GO" id="GO:0004806">
    <property type="term" value="F:triacylglycerol lipase activity"/>
    <property type="evidence" value="ECO:0007669"/>
    <property type="project" value="TreeGrafter"/>
</dbReference>
<dbReference type="SUPFAM" id="SSF53474">
    <property type="entry name" value="alpha/beta-Hydrolases"/>
    <property type="match status" value="1"/>
</dbReference>
<dbReference type="EMBL" id="CCSD01000111">
    <property type="protein sequence ID" value="CDZ92374.1"/>
    <property type="molecule type" value="Genomic_DNA"/>
</dbReference>
<dbReference type="PROSITE" id="PS01173">
    <property type="entry name" value="LIPASE_GDXG_HIS"/>
    <property type="match status" value="1"/>
</dbReference>
<keyword evidence="2" id="KW-0378">Hydrolase</keyword>
<dbReference type="PANTHER" id="PTHR48081:SF30">
    <property type="entry name" value="ACETYL-HYDROLASE LIPR-RELATED"/>
    <property type="match status" value="1"/>
</dbReference>
<dbReference type="InterPro" id="IPR029058">
    <property type="entry name" value="AB_hydrolase_fold"/>
</dbReference>
<dbReference type="InterPro" id="IPR002168">
    <property type="entry name" value="Lipase_GDXG_HIS_AS"/>
</dbReference>
<reference evidence="3 4" key="1">
    <citation type="journal article" date="2014" name="Genome Announc.">
        <title>Draft Genome Sequence of Propane- and Butane-Oxidizing Actinobacterium Rhodococcus ruber IEGM 231.</title>
        <authorList>
            <person name="Ivshina I.B."/>
            <person name="Kuyukina M.S."/>
            <person name="Krivoruchko A.V."/>
            <person name="Barbe V."/>
            <person name="Fischer C."/>
        </authorList>
    </citation>
    <scope>NUCLEOTIDE SEQUENCE [LARGE SCALE GENOMIC DNA]</scope>
</reference>
<evidence type="ECO:0000256" key="2">
    <source>
        <dbReference type="ARBA" id="ARBA00022801"/>
    </source>
</evidence>
<dbReference type="OrthoDB" id="9803828at2"/>
<comment type="similarity">
    <text evidence="1">Belongs to the 'GDXG' lipolytic enzyme family.</text>
</comment>
<gene>
    <name evidence="3" type="ORF">RHRU231_950024</name>
</gene>
<organism evidence="3 4">
    <name type="scientific">Rhodococcus ruber</name>
    <dbReference type="NCBI Taxonomy" id="1830"/>
    <lineage>
        <taxon>Bacteria</taxon>
        <taxon>Bacillati</taxon>
        <taxon>Actinomycetota</taxon>
        <taxon>Actinomycetes</taxon>
        <taxon>Mycobacteriales</taxon>
        <taxon>Nocardiaceae</taxon>
        <taxon>Rhodococcus</taxon>
    </lineage>
</organism>
<dbReference type="Gene3D" id="3.40.50.1820">
    <property type="entry name" value="alpha/beta hydrolase"/>
    <property type="match status" value="1"/>
</dbReference>
<sequence length="305" mass="32073">MPQLPLPVVRAALRPAYRLALNARLPYSAQRRLLELVAPIQTLPEGTVVRQVTLAGRPAERVTVGATERPTAVLYLHGGAYTVGSPATHRSLAAHLAAASGSAVYVLDYRLAPEHPYPAALDDAVGAYLELVTEHGVTPGTAPIAGDSAGGGLAVATARRLIDRHGVRPAALGLIAPLADPGSRDFPFDRDTVLNAAWISASARAYLGGHDAADPGYAPLRGDLNGLPPTLIHVGTGEMLYPQVTEFARKLRDAGVEVTVTEQRDLWHVAHLQAALVGQAADAVAQLGGFLRSHVLGEPGLRDDR</sequence>
<name>A0A098BUG5_9NOCA</name>
<dbReference type="PANTHER" id="PTHR48081">
    <property type="entry name" value="AB HYDROLASE SUPERFAMILY PROTEIN C4A8.06C"/>
    <property type="match status" value="1"/>
</dbReference>
<dbReference type="Pfam" id="PF07859">
    <property type="entry name" value="Abhydrolase_3"/>
    <property type="match status" value="1"/>
</dbReference>